<dbReference type="Gene3D" id="3.40.50.1820">
    <property type="entry name" value="alpha/beta hydrolase"/>
    <property type="match status" value="1"/>
</dbReference>
<sequence>MKALSLECILTSQCGTSSVGRASACQAEGRRFETGVPHHFQRNILFLLLFFIVSCGGGGSSDSSPNDSNNSNPIVTSISESCEITSWNNKLRRCDLTHDGLQRYYFIYVPDNLNTEKSIPLLFALHGYGSTARNHFSYTNYIPIADQNNLIVVYPQGAPMNTAITNSSSHWNVGGWTVGSNVKDIEFIDTVIELVKNKINLDQTRIYSSGMSNGGFMSYHLACNLSNQIAAIASVTGSMTPETFANCNPTHATPILQIHGLLDYTVPYNGLSYMESIPKVMEYWSEYNSCSSEPDETNIENISEGYVINIQEYKNCLNDVNVKLYLHSSMGHTWPRISNYGISASSEVWNFVSQYNLYGKIN</sequence>
<evidence type="ECO:0000256" key="5">
    <source>
        <dbReference type="ARBA" id="ARBA00022801"/>
    </source>
</evidence>
<name>J4KS01_9GAMM</name>
<feature type="domain" description="Phospholipase/carboxylesterase/thioesterase" evidence="8">
    <location>
        <begin position="120"/>
        <end position="269"/>
    </location>
</feature>
<evidence type="ECO:0000256" key="1">
    <source>
        <dbReference type="ARBA" id="ARBA00004613"/>
    </source>
</evidence>
<accession>J4KS01</accession>
<dbReference type="GO" id="GO:0030600">
    <property type="term" value="F:feruloyl esterase activity"/>
    <property type="evidence" value="ECO:0007669"/>
    <property type="project" value="InterPro"/>
</dbReference>
<dbReference type="AntiFam" id="ANF00013">
    <property type="entry name" value="tRNA translation"/>
</dbReference>
<dbReference type="HOGENOM" id="CLU_027551_4_1_6"/>
<keyword evidence="2" id="KW-0964">Secreted</keyword>
<dbReference type="EMBL" id="JH611156">
    <property type="protein sequence ID" value="EJP71844.1"/>
    <property type="molecule type" value="Genomic_DNA"/>
</dbReference>
<keyword evidence="5" id="KW-0378">Hydrolase</keyword>
<dbReference type="STRING" id="1123866.NT01SARS_0326"/>
<dbReference type="InterPro" id="IPR043595">
    <property type="entry name" value="FaeB/C/D"/>
</dbReference>
<evidence type="ECO:0000259" key="8">
    <source>
        <dbReference type="Pfam" id="PF02230"/>
    </source>
</evidence>
<dbReference type="GO" id="GO:0005576">
    <property type="term" value="C:extracellular region"/>
    <property type="evidence" value="ECO:0007669"/>
    <property type="project" value="UniProtKB-SubCell"/>
</dbReference>
<gene>
    <name evidence="9" type="ORF">NT01SARS_0326</name>
</gene>
<evidence type="ECO:0000313" key="9">
    <source>
        <dbReference type="EMBL" id="EJP71844.1"/>
    </source>
</evidence>
<evidence type="ECO:0000256" key="6">
    <source>
        <dbReference type="ARBA" id="ARBA00023277"/>
    </source>
</evidence>
<reference evidence="9 10" key="1">
    <citation type="journal article" date="2012" name="ISME J.">
        <title>Genomic insights to SAR86, an abundant and uncultivated marine bacterial lineage.</title>
        <authorList>
            <person name="Dupont C.L."/>
            <person name="Rusch D.B."/>
            <person name="Yooseph S."/>
            <person name="Lombardo M.J."/>
            <person name="Richter R.A."/>
            <person name="Valas R."/>
            <person name="Novotny M."/>
            <person name="Yee-Greenbaum J."/>
            <person name="Selengut J.D."/>
            <person name="Haft D.H."/>
            <person name="Halpern A.L."/>
            <person name="Lasken R.S."/>
            <person name="Nealson K."/>
            <person name="Friedman R."/>
            <person name="Venter J.C."/>
        </authorList>
    </citation>
    <scope>NUCLEOTIDE SEQUENCE [LARGE SCALE GENOMIC DNA]</scope>
</reference>
<dbReference type="InterPro" id="IPR029058">
    <property type="entry name" value="AB_hydrolase_fold"/>
</dbReference>
<dbReference type="Pfam" id="PF02230">
    <property type="entry name" value="Abhydrolase_2"/>
    <property type="match status" value="1"/>
</dbReference>
<dbReference type="AlphaFoldDB" id="J4KS01"/>
<dbReference type="InterPro" id="IPR003140">
    <property type="entry name" value="PLipase/COase/thioEstase"/>
</dbReference>
<evidence type="ECO:0000256" key="2">
    <source>
        <dbReference type="ARBA" id="ARBA00022525"/>
    </source>
</evidence>
<protein>
    <submittedName>
        <fullName evidence="9">Phospholipase/carboxylesterase</fullName>
    </submittedName>
</protein>
<organism evidence="9 10">
    <name type="scientific">SAR86 cluster bacterium SAR86A</name>
    <dbReference type="NCBI Taxonomy" id="1123866"/>
    <lineage>
        <taxon>Bacteria</taxon>
        <taxon>Pseudomonadati</taxon>
        <taxon>Pseudomonadota</taxon>
        <taxon>Gammaproteobacteria</taxon>
        <taxon>SAR86 cluster</taxon>
    </lineage>
</organism>
<proteinExistence type="predicted"/>
<evidence type="ECO:0000256" key="7">
    <source>
        <dbReference type="ARBA" id="ARBA00023326"/>
    </source>
</evidence>
<comment type="subcellular location">
    <subcellularLocation>
        <location evidence="1">Secreted</location>
    </subcellularLocation>
</comment>
<keyword evidence="7" id="KW-0624">Polysaccharide degradation</keyword>
<dbReference type="Proteomes" id="UP000010305">
    <property type="component" value="Unassembled WGS sequence"/>
</dbReference>
<evidence type="ECO:0000256" key="4">
    <source>
        <dbReference type="ARBA" id="ARBA00022729"/>
    </source>
</evidence>
<dbReference type="PANTHER" id="PTHR38050:SF2">
    <property type="entry name" value="FERULOYL ESTERASE C-RELATED"/>
    <property type="match status" value="1"/>
</dbReference>
<keyword evidence="6" id="KW-0119">Carbohydrate metabolism</keyword>
<dbReference type="PANTHER" id="PTHR38050">
    <property type="match status" value="1"/>
</dbReference>
<dbReference type="GO" id="GO:0045493">
    <property type="term" value="P:xylan catabolic process"/>
    <property type="evidence" value="ECO:0007669"/>
    <property type="project" value="UniProtKB-KW"/>
</dbReference>
<keyword evidence="3" id="KW-0858">Xylan degradation</keyword>
<keyword evidence="4" id="KW-0732">Signal</keyword>
<evidence type="ECO:0000313" key="10">
    <source>
        <dbReference type="Proteomes" id="UP000010305"/>
    </source>
</evidence>
<evidence type="ECO:0000256" key="3">
    <source>
        <dbReference type="ARBA" id="ARBA00022651"/>
    </source>
</evidence>
<dbReference type="SUPFAM" id="SSF53474">
    <property type="entry name" value="alpha/beta-Hydrolases"/>
    <property type="match status" value="1"/>
</dbReference>